<evidence type="ECO:0000256" key="5">
    <source>
        <dbReference type="ARBA" id="ARBA00013194"/>
    </source>
</evidence>
<dbReference type="InterPro" id="IPR043323">
    <property type="entry name" value="PIN4"/>
</dbReference>
<dbReference type="AlphaFoldDB" id="A0AA39HF75"/>
<accession>A0AA39HF75</accession>
<dbReference type="InterPro" id="IPR009050">
    <property type="entry name" value="Globin-like_sf"/>
</dbReference>
<dbReference type="PROSITE" id="PS50198">
    <property type="entry name" value="PPIC_PPIASE_2"/>
    <property type="match status" value="1"/>
</dbReference>
<comment type="catalytic activity">
    <reaction evidence="1">
        <text>[protein]-peptidylproline (omega=180) = [protein]-peptidylproline (omega=0)</text>
        <dbReference type="Rhea" id="RHEA:16237"/>
        <dbReference type="Rhea" id="RHEA-COMP:10747"/>
        <dbReference type="Rhea" id="RHEA-COMP:10748"/>
        <dbReference type="ChEBI" id="CHEBI:83833"/>
        <dbReference type="ChEBI" id="CHEBI:83834"/>
        <dbReference type="EC" id="5.2.1.8"/>
    </reaction>
</comment>
<evidence type="ECO:0000256" key="17">
    <source>
        <dbReference type="SAM" id="MobiDB-lite"/>
    </source>
</evidence>
<dbReference type="InterPro" id="IPR000297">
    <property type="entry name" value="PPIase_PpiC"/>
</dbReference>
<evidence type="ECO:0000256" key="2">
    <source>
        <dbReference type="ARBA" id="ARBA00004186"/>
    </source>
</evidence>
<gene>
    <name evidence="19" type="ORF">QR680_017610</name>
</gene>
<feature type="region of interest" description="Disordered" evidence="17">
    <location>
        <begin position="1"/>
        <end position="27"/>
    </location>
</feature>
<dbReference type="GO" id="GO:0020037">
    <property type="term" value="F:heme binding"/>
    <property type="evidence" value="ECO:0007669"/>
    <property type="project" value="InterPro"/>
</dbReference>
<evidence type="ECO:0000256" key="6">
    <source>
        <dbReference type="ARBA" id="ARBA00019953"/>
    </source>
</evidence>
<dbReference type="GO" id="GO:0005730">
    <property type="term" value="C:nucleolus"/>
    <property type="evidence" value="ECO:0007669"/>
    <property type="project" value="UniProtKB-SubCell"/>
</dbReference>
<dbReference type="EC" id="5.2.1.8" evidence="5"/>
<evidence type="ECO:0000256" key="13">
    <source>
        <dbReference type="ARBA" id="ARBA00030737"/>
    </source>
</evidence>
<dbReference type="Gene3D" id="3.10.50.40">
    <property type="match status" value="1"/>
</dbReference>
<feature type="region of interest" description="Disordered" evidence="17">
    <location>
        <begin position="416"/>
        <end position="471"/>
    </location>
</feature>
<feature type="region of interest" description="Disordered" evidence="17">
    <location>
        <begin position="165"/>
        <end position="197"/>
    </location>
</feature>
<evidence type="ECO:0000256" key="7">
    <source>
        <dbReference type="ARBA" id="ARBA00022490"/>
    </source>
</evidence>
<keyword evidence="20" id="KW-1185">Reference proteome</keyword>
<dbReference type="GO" id="GO:0003755">
    <property type="term" value="F:peptidyl-prolyl cis-trans isomerase activity"/>
    <property type="evidence" value="ECO:0007669"/>
    <property type="project" value="UniProtKB-KW"/>
</dbReference>
<dbReference type="GO" id="GO:0003677">
    <property type="term" value="F:DNA binding"/>
    <property type="evidence" value="ECO:0007669"/>
    <property type="project" value="UniProtKB-KW"/>
</dbReference>
<evidence type="ECO:0000256" key="3">
    <source>
        <dbReference type="ARBA" id="ARBA00004604"/>
    </source>
</evidence>
<dbReference type="Proteomes" id="UP001175271">
    <property type="component" value="Unassembled WGS sequence"/>
</dbReference>
<evidence type="ECO:0000313" key="20">
    <source>
        <dbReference type="Proteomes" id="UP001175271"/>
    </source>
</evidence>
<organism evidence="19 20">
    <name type="scientific">Steinernema hermaphroditum</name>
    <dbReference type="NCBI Taxonomy" id="289476"/>
    <lineage>
        <taxon>Eukaryota</taxon>
        <taxon>Metazoa</taxon>
        <taxon>Ecdysozoa</taxon>
        <taxon>Nematoda</taxon>
        <taxon>Chromadorea</taxon>
        <taxon>Rhabditida</taxon>
        <taxon>Tylenchina</taxon>
        <taxon>Panagrolaimomorpha</taxon>
        <taxon>Strongyloidoidea</taxon>
        <taxon>Steinernematidae</taxon>
        <taxon>Steinernema</taxon>
    </lineage>
</organism>
<reference evidence="19" key="1">
    <citation type="submission" date="2023-06" db="EMBL/GenBank/DDBJ databases">
        <title>Genomic analysis of the entomopathogenic nematode Steinernema hermaphroditum.</title>
        <authorList>
            <person name="Schwarz E.M."/>
            <person name="Heppert J.K."/>
            <person name="Baniya A."/>
            <person name="Schwartz H.T."/>
            <person name="Tan C.-H."/>
            <person name="Antoshechkin I."/>
            <person name="Sternberg P.W."/>
            <person name="Goodrich-Blair H."/>
            <person name="Dillman A.R."/>
        </authorList>
    </citation>
    <scope>NUCLEOTIDE SEQUENCE</scope>
    <source>
        <strain evidence="19">PS9179</strain>
        <tissue evidence="19">Whole animal</tissue>
    </source>
</reference>
<dbReference type="Gene3D" id="1.10.490.10">
    <property type="entry name" value="Globins"/>
    <property type="match status" value="1"/>
</dbReference>
<dbReference type="Pfam" id="PF13616">
    <property type="entry name" value="Rotamase_3"/>
    <property type="match status" value="1"/>
</dbReference>
<keyword evidence="10" id="KW-0206">Cytoskeleton</keyword>
<dbReference type="SUPFAM" id="SSF46458">
    <property type="entry name" value="Globin-like"/>
    <property type="match status" value="1"/>
</dbReference>
<dbReference type="FunFam" id="3.10.50.40:FF:000015">
    <property type="entry name" value="Peptidyl-prolyl cis-trans isomerase"/>
    <property type="match status" value="1"/>
</dbReference>
<feature type="domain" description="PpiC" evidence="18">
    <location>
        <begin position="27"/>
        <end position="115"/>
    </location>
</feature>
<dbReference type="PANTHER" id="PTHR45995">
    <property type="match status" value="1"/>
</dbReference>
<keyword evidence="12" id="KW-0539">Nucleus</keyword>
<dbReference type="InterPro" id="IPR044399">
    <property type="entry name" value="Mb-like_M"/>
</dbReference>
<evidence type="ECO:0000256" key="11">
    <source>
        <dbReference type="ARBA" id="ARBA00023235"/>
    </source>
</evidence>
<dbReference type="CDD" id="cd01040">
    <property type="entry name" value="Mb-like"/>
    <property type="match status" value="1"/>
</dbReference>
<keyword evidence="7" id="KW-0963">Cytoplasm</keyword>
<evidence type="ECO:0000256" key="4">
    <source>
        <dbReference type="ARBA" id="ARBA00010242"/>
    </source>
</evidence>
<evidence type="ECO:0000256" key="9">
    <source>
        <dbReference type="ARBA" id="ARBA00023125"/>
    </source>
</evidence>
<dbReference type="InterPro" id="IPR012292">
    <property type="entry name" value="Globin/Proto"/>
</dbReference>
<keyword evidence="11 16" id="KW-0413">Isomerase</keyword>
<dbReference type="EMBL" id="JAUCMV010000004">
    <property type="protein sequence ID" value="KAK0404753.1"/>
    <property type="molecule type" value="Genomic_DNA"/>
</dbReference>
<comment type="caution">
    <text evidence="19">The sequence shown here is derived from an EMBL/GenBank/DDBJ whole genome shotgun (WGS) entry which is preliminary data.</text>
</comment>
<keyword evidence="9" id="KW-0238">DNA-binding</keyword>
<evidence type="ECO:0000259" key="18">
    <source>
        <dbReference type="PROSITE" id="PS50198"/>
    </source>
</evidence>
<name>A0AA39HF75_9BILA</name>
<comment type="subcellular location">
    <subcellularLocation>
        <location evidence="2">Cytoplasm</location>
        <location evidence="2">Cytoskeleton</location>
        <location evidence="2">Spindle</location>
    </subcellularLocation>
    <subcellularLocation>
        <location evidence="3">Nucleus</location>
        <location evidence="3">Nucleolus</location>
    </subcellularLocation>
</comment>
<evidence type="ECO:0000256" key="1">
    <source>
        <dbReference type="ARBA" id="ARBA00000971"/>
    </source>
</evidence>
<proteinExistence type="inferred from homology"/>
<sequence length="499" mass="54419">MPPKKAGKAKASGDAESSGGKKEVKGGTSVKVRHILCEKQSKALEAIEKLKAGQKFNEVAAAYSEDKARSGGDLGWMTRGSMVGPFQDAAFALSISTPGNPIYTDPPVKTKFGYHGDVRRFRVAFSCPPNPSAVIVANCSPTRKRRSIGEGDRLEAISGSVEGMIRRRPSPDATPPAALASRSAAGVDAQGGAPAGRPLKNPMDLTGQPQSNEQAIALVEAIYDKPSALVLLISTWPDHFGNLFDMGLNALDATFKKHPDLMAYFQFKDRTNWQKEDKVRKVVLALEQTLVHAVSVFGESHSPEEKEEAIKGFEVLLEEIGGLHRAIVPNFVPDHFAKFLAVLPAAIVHTICDKREEIMPESDREVLLELWKKIAAFMSFHLDAGWKKRVIPKTPKLFKAYRSDYVQVRPFPSLGATQGDESSVPNAPLQKSNGNGPPRRRSEQPQSYSRTGSTAEDRRISQPNLSSEGAGQEVVINDVDVVVFSFLCPEYGSKRKTSE</sequence>
<evidence type="ECO:0000256" key="15">
    <source>
        <dbReference type="ARBA" id="ARBA00033465"/>
    </source>
</evidence>
<dbReference type="GO" id="GO:0006364">
    <property type="term" value="P:rRNA processing"/>
    <property type="evidence" value="ECO:0007669"/>
    <property type="project" value="InterPro"/>
</dbReference>
<feature type="compositionally biased region" description="Polar residues" evidence="17">
    <location>
        <begin position="416"/>
        <end position="435"/>
    </location>
</feature>
<protein>
    <recommendedName>
        <fullName evidence="6">Peptidyl-prolyl cis-trans isomerase NIMA-interacting 4</fullName>
        <ecNumber evidence="5">5.2.1.8</ecNumber>
    </recommendedName>
    <alternativeName>
        <fullName evidence="13">Parvulin-14</fullName>
    </alternativeName>
    <alternativeName>
        <fullName evidence="15">Peptidyl-prolyl cis-trans isomerase Pin4</fullName>
    </alternativeName>
    <alternativeName>
        <fullName evidence="14">Rotamase Pin4</fullName>
    </alternativeName>
</protein>
<evidence type="ECO:0000256" key="14">
    <source>
        <dbReference type="ARBA" id="ARBA00031249"/>
    </source>
</evidence>
<keyword evidence="8 16" id="KW-0697">Rotamase</keyword>
<dbReference type="InterPro" id="IPR046357">
    <property type="entry name" value="PPIase_dom_sf"/>
</dbReference>
<dbReference type="SUPFAM" id="SSF54534">
    <property type="entry name" value="FKBP-like"/>
    <property type="match status" value="1"/>
</dbReference>
<dbReference type="GO" id="GO:0019825">
    <property type="term" value="F:oxygen binding"/>
    <property type="evidence" value="ECO:0007669"/>
    <property type="project" value="InterPro"/>
</dbReference>
<evidence type="ECO:0000256" key="12">
    <source>
        <dbReference type="ARBA" id="ARBA00023242"/>
    </source>
</evidence>
<evidence type="ECO:0000256" key="16">
    <source>
        <dbReference type="PROSITE-ProRule" id="PRU00278"/>
    </source>
</evidence>
<comment type="similarity">
    <text evidence="4">Belongs to the PpiC/parvulin rotamase family. PIN4 subfamily.</text>
</comment>
<evidence type="ECO:0000256" key="10">
    <source>
        <dbReference type="ARBA" id="ARBA00023212"/>
    </source>
</evidence>
<feature type="compositionally biased region" description="Polar residues" evidence="17">
    <location>
        <begin position="444"/>
        <end position="454"/>
    </location>
</feature>
<evidence type="ECO:0000256" key="8">
    <source>
        <dbReference type="ARBA" id="ARBA00023110"/>
    </source>
</evidence>
<dbReference type="GO" id="GO:0005819">
    <property type="term" value="C:spindle"/>
    <property type="evidence" value="ECO:0007669"/>
    <property type="project" value="UniProtKB-SubCell"/>
</dbReference>
<evidence type="ECO:0000313" key="19">
    <source>
        <dbReference type="EMBL" id="KAK0404753.1"/>
    </source>
</evidence>
<feature type="compositionally biased region" description="Low complexity" evidence="17">
    <location>
        <begin position="9"/>
        <end position="18"/>
    </location>
</feature>